<proteinExistence type="predicted"/>
<name>A0A2P2NMM4_RHIMU</name>
<accession>A0A2P2NMM4</accession>
<dbReference type="AlphaFoldDB" id="A0A2P2NMM4"/>
<reference evidence="1" key="1">
    <citation type="submission" date="2018-02" db="EMBL/GenBank/DDBJ databases">
        <title>Rhizophora mucronata_Transcriptome.</title>
        <authorList>
            <person name="Meera S.P."/>
            <person name="Sreeshan A."/>
            <person name="Augustine A."/>
        </authorList>
    </citation>
    <scope>NUCLEOTIDE SEQUENCE</scope>
    <source>
        <tissue evidence="1">Leaf</tissue>
    </source>
</reference>
<evidence type="ECO:0000313" key="1">
    <source>
        <dbReference type="EMBL" id="MBX43680.1"/>
    </source>
</evidence>
<dbReference type="EMBL" id="GGEC01063196">
    <property type="protein sequence ID" value="MBX43680.1"/>
    <property type="molecule type" value="Transcribed_RNA"/>
</dbReference>
<organism evidence="1">
    <name type="scientific">Rhizophora mucronata</name>
    <name type="common">Asiatic mangrove</name>
    <dbReference type="NCBI Taxonomy" id="61149"/>
    <lineage>
        <taxon>Eukaryota</taxon>
        <taxon>Viridiplantae</taxon>
        <taxon>Streptophyta</taxon>
        <taxon>Embryophyta</taxon>
        <taxon>Tracheophyta</taxon>
        <taxon>Spermatophyta</taxon>
        <taxon>Magnoliopsida</taxon>
        <taxon>eudicotyledons</taxon>
        <taxon>Gunneridae</taxon>
        <taxon>Pentapetalae</taxon>
        <taxon>rosids</taxon>
        <taxon>fabids</taxon>
        <taxon>Malpighiales</taxon>
        <taxon>Rhizophoraceae</taxon>
        <taxon>Rhizophora</taxon>
    </lineage>
</organism>
<protein>
    <submittedName>
        <fullName evidence="1">Uncharacterized protein</fullName>
    </submittedName>
</protein>
<sequence>MGQSNGWMIAKRKIGQLVQYSDHNSTSINRVSICILPLCMVKLLASKPSNLTCQHPQG</sequence>